<dbReference type="EMBL" id="MF101411">
    <property type="protein sequence ID" value="ARW60045.1"/>
    <property type="molecule type" value="Genomic_DNA"/>
</dbReference>
<dbReference type="InterPro" id="IPR019979">
    <property type="entry name" value="Ribosomal_uS17_CS"/>
</dbReference>
<keyword evidence="5 9" id="KW-0694">RNA-binding</keyword>
<keyword evidence="4 9" id="KW-0699">rRNA-binding</keyword>
<evidence type="ECO:0000256" key="10">
    <source>
        <dbReference type="RuleBase" id="RU003872"/>
    </source>
</evidence>
<accession>A0A1Z1M2N3</accession>
<dbReference type="PROSITE" id="PS00056">
    <property type="entry name" value="RIBOSOMAL_S17"/>
    <property type="match status" value="1"/>
</dbReference>
<comment type="function">
    <text evidence="1 9">One of the primary rRNA binding proteins, it binds specifically to the 5'-end of 16S ribosomal RNA.</text>
</comment>
<comment type="similarity">
    <text evidence="2 9 10">Belongs to the universal ribosomal protein uS17 family.</text>
</comment>
<dbReference type="GO" id="GO:0009507">
    <property type="term" value="C:chloroplast"/>
    <property type="evidence" value="ECO:0007669"/>
    <property type="project" value="UniProtKB-SubCell"/>
</dbReference>
<keyword evidence="11" id="KW-0150">Chloroplast</keyword>
<evidence type="ECO:0000256" key="1">
    <source>
        <dbReference type="ARBA" id="ARBA00002932"/>
    </source>
</evidence>
<keyword evidence="11" id="KW-0934">Plastid</keyword>
<evidence type="ECO:0000256" key="2">
    <source>
        <dbReference type="ARBA" id="ARBA00010254"/>
    </source>
</evidence>
<dbReference type="NCBIfam" id="TIGR03635">
    <property type="entry name" value="uS17_bact"/>
    <property type="match status" value="1"/>
</dbReference>
<comment type="subcellular location">
    <subcellularLocation>
        <location evidence="9">Plastid</location>
        <location evidence="9">Chloroplast</location>
    </subcellularLocation>
</comment>
<dbReference type="CDD" id="cd00364">
    <property type="entry name" value="Ribosomal_uS17"/>
    <property type="match status" value="1"/>
</dbReference>
<comment type="subunit">
    <text evidence="3 9">Part of the 30S ribosomal subunit.</text>
</comment>
<dbReference type="PRINTS" id="PR00973">
    <property type="entry name" value="RIBOSOMALS17"/>
</dbReference>
<dbReference type="GO" id="GO:0019843">
    <property type="term" value="F:rRNA binding"/>
    <property type="evidence" value="ECO:0007669"/>
    <property type="project" value="UniProtKB-UniRule"/>
</dbReference>
<dbReference type="HAMAP" id="MF_01345_B">
    <property type="entry name" value="Ribosomal_uS17_B"/>
    <property type="match status" value="1"/>
</dbReference>
<evidence type="ECO:0000256" key="8">
    <source>
        <dbReference type="ARBA" id="ARBA00035251"/>
    </source>
</evidence>
<geneLocation type="chloroplast" evidence="11"/>
<dbReference type="Pfam" id="PF00366">
    <property type="entry name" value="Ribosomal_S17"/>
    <property type="match status" value="1"/>
</dbReference>
<organism evidence="11">
    <name type="scientific">Acrosorium ciliolatum</name>
    <dbReference type="NCBI Taxonomy" id="1550622"/>
    <lineage>
        <taxon>Eukaryota</taxon>
        <taxon>Rhodophyta</taxon>
        <taxon>Florideophyceae</taxon>
        <taxon>Rhodymeniophycidae</taxon>
        <taxon>Ceramiales</taxon>
        <taxon>Delesseriaceae</taxon>
        <taxon>Acrosorium</taxon>
    </lineage>
</organism>
<evidence type="ECO:0000256" key="7">
    <source>
        <dbReference type="ARBA" id="ARBA00023274"/>
    </source>
</evidence>
<dbReference type="PANTHER" id="PTHR10744">
    <property type="entry name" value="40S RIBOSOMAL PROTEIN S11 FAMILY MEMBER"/>
    <property type="match status" value="1"/>
</dbReference>
<gene>
    <name evidence="9 11" type="primary">rps17</name>
</gene>
<dbReference type="GO" id="GO:0006412">
    <property type="term" value="P:translation"/>
    <property type="evidence" value="ECO:0007669"/>
    <property type="project" value="UniProtKB-UniRule"/>
</dbReference>
<sequence length="79" mass="9184">MNKETSGIVVSNKMNKTIIVAVKKQISHKKYGKIILKTNKYYAHDENNTCNIGDIVKIQETRPLSKNKRWKLVELIKKQ</sequence>
<evidence type="ECO:0000256" key="3">
    <source>
        <dbReference type="ARBA" id="ARBA00011458"/>
    </source>
</evidence>
<dbReference type="GO" id="GO:0022627">
    <property type="term" value="C:cytosolic small ribosomal subunit"/>
    <property type="evidence" value="ECO:0007669"/>
    <property type="project" value="TreeGrafter"/>
</dbReference>
<reference evidence="11" key="1">
    <citation type="journal article" date="2017" name="J. Phycol.">
        <title>Analysis of chloroplast genomes and a supermatrix inform reclassification of the Rhodomelaceae (Rhodophyta).</title>
        <authorList>
            <person name="Diaz-Tapia P."/>
            <person name="Maggs C.A."/>
            <person name="West J.A."/>
            <person name="Verbruggen H."/>
        </authorList>
    </citation>
    <scope>NUCLEOTIDE SEQUENCE</scope>
    <source>
        <strain evidence="11">HV3939</strain>
    </source>
</reference>
<proteinExistence type="inferred from homology"/>
<dbReference type="GO" id="GO:0003735">
    <property type="term" value="F:structural constituent of ribosome"/>
    <property type="evidence" value="ECO:0007669"/>
    <property type="project" value="InterPro"/>
</dbReference>
<protein>
    <recommendedName>
        <fullName evidence="8 9">Small ribosomal subunit protein uS17c</fullName>
    </recommendedName>
</protein>
<evidence type="ECO:0000256" key="6">
    <source>
        <dbReference type="ARBA" id="ARBA00022980"/>
    </source>
</evidence>
<dbReference type="AlphaFoldDB" id="A0A1Z1M2N3"/>
<evidence type="ECO:0000256" key="9">
    <source>
        <dbReference type="HAMAP-Rule" id="MF_01345"/>
    </source>
</evidence>
<dbReference type="InterPro" id="IPR012340">
    <property type="entry name" value="NA-bd_OB-fold"/>
</dbReference>
<dbReference type="InterPro" id="IPR019984">
    <property type="entry name" value="Ribosomal_uS17_bact/chlr"/>
</dbReference>
<dbReference type="InterPro" id="IPR000266">
    <property type="entry name" value="Ribosomal_uS17"/>
</dbReference>
<dbReference type="GeneID" id="33353341"/>
<evidence type="ECO:0000256" key="5">
    <source>
        <dbReference type="ARBA" id="ARBA00022884"/>
    </source>
</evidence>
<evidence type="ECO:0000256" key="4">
    <source>
        <dbReference type="ARBA" id="ARBA00022730"/>
    </source>
</evidence>
<dbReference type="Gene3D" id="2.40.50.140">
    <property type="entry name" value="Nucleic acid-binding proteins"/>
    <property type="match status" value="1"/>
</dbReference>
<name>A0A1Z1M2N3_9FLOR</name>
<dbReference type="RefSeq" id="YP_009391901.1">
    <property type="nucleotide sequence ID" value="NC_035260.1"/>
</dbReference>
<dbReference type="NCBIfam" id="NF004123">
    <property type="entry name" value="PRK05610.1"/>
    <property type="match status" value="1"/>
</dbReference>
<keyword evidence="6 9" id="KW-0689">Ribosomal protein</keyword>
<keyword evidence="7 9" id="KW-0687">Ribonucleoprotein</keyword>
<evidence type="ECO:0000313" key="11">
    <source>
        <dbReference type="EMBL" id="ARW60045.1"/>
    </source>
</evidence>
<dbReference type="SUPFAM" id="SSF50249">
    <property type="entry name" value="Nucleic acid-binding proteins"/>
    <property type="match status" value="1"/>
</dbReference>
<dbReference type="PANTHER" id="PTHR10744:SF1">
    <property type="entry name" value="SMALL RIBOSOMAL SUBUNIT PROTEIN US17M"/>
    <property type="match status" value="1"/>
</dbReference>